<feature type="domain" description="Major facilitator superfamily (MFS) profile" evidence="7">
    <location>
        <begin position="61"/>
        <end position="554"/>
    </location>
</feature>
<dbReference type="Gene3D" id="1.20.1720.10">
    <property type="entry name" value="Multidrug resistance protein D"/>
    <property type="match status" value="1"/>
</dbReference>
<dbReference type="InterPro" id="IPR011701">
    <property type="entry name" value="MFS"/>
</dbReference>
<evidence type="ECO:0000256" key="5">
    <source>
        <dbReference type="ARBA" id="ARBA00023136"/>
    </source>
</evidence>
<dbReference type="Proteomes" id="UP000193560">
    <property type="component" value="Unassembled WGS sequence"/>
</dbReference>
<evidence type="ECO:0000256" key="1">
    <source>
        <dbReference type="ARBA" id="ARBA00004127"/>
    </source>
</evidence>
<feature type="transmembrane region" description="Helical" evidence="6">
    <location>
        <begin position="95"/>
        <end position="115"/>
    </location>
</feature>
<evidence type="ECO:0000256" key="6">
    <source>
        <dbReference type="SAM" id="Phobius"/>
    </source>
</evidence>
<accession>A0A1X2IGB2</accession>
<keyword evidence="9" id="KW-1185">Reference proteome</keyword>
<organism evidence="8 9">
    <name type="scientific">Absidia repens</name>
    <dbReference type="NCBI Taxonomy" id="90262"/>
    <lineage>
        <taxon>Eukaryota</taxon>
        <taxon>Fungi</taxon>
        <taxon>Fungi incertae sedis</taxon>
        <taxon>Mucoromycota</taxon>
        <taxon>Mucoromycotina</taxon>
        <taxon>Mucoromycetes</taxon>
        <taxon>Mucorales</taxon>
        <taxon>Cunninghamellaceae</taxon>
        <taxon>Absidia</taxon>
    </lineage>
</organism>
<evidence type="ECO:0000256" key="3">
    <source>
        <dbReference type="ARBA" id="ARBA00022692"/>
    </source>
</evidence>
<feature type="transmembrane region" description="Helical" evidence="6">
    <location>
        <begin position="367"/>
        <end position="385"/>
    </location>
</feature>
<comment type="caution">
    <text evidence="8">The sequence shown here is derived from an EMBL/GenBank/DDBJ whole genome shotgun (WGS) entry which is preliminary data.</text>
</comment>
<sequence>MVKETDRLLSTNTNYHSLANAENDDLVSVHEHQEPTSNDEDHCSYHEANMKNLGDISLSLLTLCLCVGAFLASLDSSIVATIFNVIGTEFKSANLAIWVITSYLLSASALQPMYAKLSDIFGRKTTLVFVLTFFLVGSFGCGAAQNMVQLGIARAIAGCGGAGLFVMSSVAIHDLVPMKQRGQYQSYINMAQTIGSTVGAPLGGIINDMFGWRHCFYLNVPPCLFILYIYVYRLENYNLSKSEDHWSHNLSSKFKNIDYYGALLLLIANTTFVVAASFGGNTHEWTDPLIIILLALSPLFFVLFGLNEMYWAENPLISRSLIKNRNVVAVCLNNFFLCNSTMTMNFLVPQFFMGVLGYPTSSAGLWVLPRTVCVALGCWTAGRYLAIKGKYYHYLVIVMIFQTAAAICTYEWTPETPMWIKVVAMNAEGYAFGSVFVATMVALVADIDHKETASATSMLFLCRSTGWLTGGSLSAAILQANLKNNLVKSITGPEADKIIEFVRTSITKIRTLSPELQIVVLKALQEAIHSSLFYAVVTSAICFVMTCLFKDCNLLRKRT</sequence>
<name>A0A1X2IGB2_9FUNG</name>
<dbReference type="STRING" id="90262.A0A1X2IGB2"/>
<evidence type="ECO:0000256" key="4">
    <source>
        <dbReference type="ARBA" id="ARBA00022989"/>
    </source>
</evidence>
<feature type="transmembrane region" description="Helical" evidence="6">
    <location>
        <begin position="151"/>
        <end position="175"/>
    </location>
</feature>
<feature type="transmembrane region" description="Helical" evidence="6">
    <location>
        <begin position="327"/>
        <end position="347"/>
    </location>
</feature>
<feature type="transmembrane region" description="Helical" evidence="6">
    <location>
        <begin position="457"/>
        <end position="478"/>
    </location>
</feature>
<dbReference type="PANTHER" id="PTHR23501">
    <property type="entry name" value="MAJOR FACILITATOR SUPERFAMILY"/>
    <property type="match status" value="1"/>
</dbReference>
<feature type="transmembrane region" description="Helical" evidence="6">
    <location>
        <begin position="418"/>
        <end position="445"/>
    </location>
</feature>
<dbReference type="PANTHER" id="PTHR23501:SF191">
    <property type="entry name" value="VACUOLAR BASIC AMINO ACID TRANSPORTER 4"/>
    <property type="match status" value="1"/>
</dbReference>
<feature type="transmembrane region" description="Helical" evidence="6">
    <location>
        <begin position="60"/>
        <end position="83"/>
    </location>
</feature>
<dbReference type="EMBL" id="MCGE01000012">
    <property type="protein sequence ID" value="ORZ15842.1"/>
    <property type="molecule type" value="Genomic_DNA"/>
</dbReference>
<feature type="transmembrane region" description="Helical" evidence="6">
    <location>
        <begin position="211"/>
        <end position="231"/>
    </location>
</feature>
<dbReference type="GO" id="GO:0000329">
    <property type="term" value="C:fungal-type vacuole membrane"/>
    <property type="evidence" value="ECO:0007669"/>
    <property type="project" value="TreeGrafter"/>
</dbReference>
<dbReference type="GO" id="GO:0015174">
    <property type="term" value="F:basic amino acid transmembrane transporter activity"/>
    <property type="evidence" value="ECO:0007669"/>
    <property type="project" value="TreeGrafter"/>
</dbReference>
<dbReference type="Pfam" id="PF07690">
    <property type="entry name" value="MFS_1"/>
    <property type="match status" value="1"/>
</dbReference>
<keyword evidence="3 6" id="KW-0812">Transmembrane</keyword>
<dbReference type="OrthoDB" id="3437016at2759"/>
<feature type="transmembrane region" description="Helical" evidence="6">
    <location>
        <begin position="531"/>
        <end position="549"/>
    </location>
</feature>
<evidence type="ECO:0000256" key="2">
    <source>
        <dbReference type="ARBA" id="ARBA00022448"/>
    </source>
</evidence>
<feature type="transmembrane region" description="Helical" evidence="6">
    <location>
        <begin position="285"/>
        <end position="306"/>
    </location>
</feature>
<evidence type="ECO:0000313" key="8">
    <source>
        <dbReference type="EMBL" id="ORZ15842.1"/>
    </source>
</evidence>
<comment type="subcellular location">
    <subcellularLocation>
        <location evidence="1">Endomembrane system</location>
        <topology evidence="1">Multi-pass membrane protein</topology>
    </subcellularLocation>
</comment>
<dbReference type="Gene3D" id="1.20.1250.20">
    <property type="entry name" value="MFS general substrate transporter like domains"/>
    <property type="match status" value="1"/>
</dbReference>
<feature type="transmembrane region" description="Helical" evidence="6">
    <location>
        <begin position="127"/>
        <end position="145"/>
    </location>
</feature>
<dbReference type="GO" id="GO:0012505">
    <property type="term" value="C:endomembrane system"/>
    <property type="evidence" value="ECO:0007669"/>
    <property type="project" value="UniProtKB-SubCell"/>
</dbReference>
<gene>
    <name evidence="8" type="ORF">BCR42DRAFT_375752</name>
</gene>
<evidence type="ECO:0000259" key="7">
    <source>
        <dbReference type="PROSITE" id="PS50850"/>
    </source>
</evidence>
<dbReference type="PROSITE" id="PS50850">
    <property type="entry name" value="MFS"/>
    <property type="match status" value="1"/>
</dbReference>
<dbReference type="InterPro" id="IPR020846">
    <property type="entry name" value="MFS_dom"/>
</dbReference>
<proteinExistence type="predicted"/>
<feature type="transmembrane region" description="Helical" evidence="6">
    <location>
        <begin position="259"/>
        <end position="279"/>
    </location>
</feature>
<protein>
    <submittedName>
        <fullName evidence="8">Major facilitator superfamily domain-containing protein</fullName>
    </submittedName>
</protein>
<evidence type="ECO:0000313" key="9">
    <source>
        <dbReference type="Proteomes" id="UP000193560"/>
    </source>
</evidence>
<dbReference type="InterPro" id="IPR036259">
    <property type="entry name" value="MFS_trans_sf"/>
</dbReference>
<reference evidence="8 9" key="1">
    <citation type="submission" date="2016-07" db="EMBL/GenBank/DDBJ databases">
        <title>Pervasive Adenine N6-methylation of Active Genes in Fungi.</title>
        <authorList>
            <consortium name="DOE Joint Genome Institute"/>
            <person name="Mondo S.J."/>
            <person name="Dannebaum R.O."/>
            <person name="Kuo R.C."/>
            <person name="Labutti K."/>
            <person name="Haridas S."/>
            <person name="Kuo A."/>
            <person name="Salamov A."/>
            <person name="Ahrendt S.R."/>
            <person name="Lipzen A."/>
            <person name="Sullivan W."/>
            <person name="Andreopoulos W.B."/>
            <person name="Clum A."/>
            <person name="Lindquist E."/>
            <person name="Daum C."/>
            <person name="Ramamoorthy G.K."/>
            <person name="Gryganskyi A."/>
            <person name="Culley D."/>
            <person name="Magnuson J.K."/>
            <person name="James T.Y."/>
            <person name="O'Malley M.A."/>
            <person name="Stajich J.E."/>
            <person name="Spatafora J.W."/>
            <person name="Visel A."/>
            <person name="Grigoriev I.V."/>
        </authorList>
    </citation>
    <scope>NUCLEOTIDE SEQUENCE [LARGE SCALE GENOMIC DNA]</scope>
    <source>
        <strain evidence="8 9">NRRL 1336</strain>
    </source>
</reference>
<dbReference type="GO" id="GO:0005886">
    <property type="term" value="C:plasma membrane"/>
    <property type="evidence" value="ECO:0007669"/>
    <property type="project" value="TreeGrafter"/>
</dbReference>
<keyword evidence="5 6" id="KW-0472">Membrane</keyword>
<dbReference type="SUPFAM" id="SSF103473">
    <property type="entry name" value="MFS general substrate transporter"/>
    <property type="match status" value="1"/>
</dbReference>
<feature type="transmembrane region" description="Helical" evidence="6">
    <location>
        <begin position="392"/>
        <end position="412"/>
    </location>
</feature>
<keyword evidence="4 6" id="KW-1133">Transmembrane helix</keyword>
<dbReference type="AlphaFoldDB" id="A0A1X2IGB2"/>
<keyword evidence="2" id="KW-0813">Transport</keyword>